<dbReference type="AlphaFoldDB" id="A0A839MZ00"/>
<dbReference type="Proteomes" id="UP000559182">
    <property type="component" value="Unassembled WGS sequence"/>
</dbReference>
<dbReference type="Gene3D" id="2.60.120.700">
    <property type="entry name" value="Peptidase G1"/>
    <property type="match status" value="1"/>
</dbReference>
<dbReference type="PANTHER" id="PTHR37536:SF1">
    <property type="entry name" value="ASPERGILLOPEPSIN, PUTAITVE (AFU_ORTHOLOGUE AFUA_7G01200)"/>
    <property type="match status" value="1"/>
</dbReference>
<keyword evidence="3" id="KW-1185">Reference proteome</keyword>
<reference evidence="2 3" key="1">
    <citation type="submission" date="2020-08" db="EMBL/GenBank/DDBJ databases">
        <title>Sequencing the genomes of 1000 actinobacteria strains.</title>
        <authorList>
            <person name="Klenk H.-P."/>
        </authorList>
    </citation>
    <scope>NUCLEOTIDE SEQUENCE [LARGE SCALE GENOMIC DNA]</scope>
    <source>
        <strain evidence="2 3">DSM 105369</strain>
    </source>
</reference>
<dbReference type="SUPFAM" id="SSF49899">
    <property type="entry name" value="Concanavalin A-like lectins/glucanases"/>
    <property type="match status" value="1"/>
</dbReference>
<dbReference type="RefSeq" id="WP_183318895.1">
    <property type="nucleotide sequence ID" value="NZ_JACHVQ010000001.1"/>
</dbReference>
<dbReference type="InterPro" id="IPR038656">
    <property type="entry name" value="Peptidase_G1_sf"/>
</dbReference>
<dbReference type="EMBL" id="JACHVQ010000001">
    <property type="protein sequence ID" value="MBB2890638.1"/>
    <property type="molecule type" value="Genomic_DNA"/>
</dbReference>
<dbReference type="CDD" id="cd13426">
    <property type="entry name" value="Peptidase_G1"/>
    <property type="match status" value="1"/>
</dbReference>
<protein>
    <submittedName>
        <fullName evidence="2">Uncharacterized protein</fullName>
    </submittedName>
</protein>
<proteinExistence type="predicted"/>
<evidence type="ECO:0000313" key="2">
    <source>
        <dbReference type="EMBL" id="MBB2890638.1"/>
    </source>
</evidence>
<evidence type="ECO:0000313" key="3">
    <source>
        <dbReference type="Proteomes" id="UP000559182"/>
    </source>
</evidence>
<dbReference type="SUPFAM" id="SSF89372">
    <property type="entry name" value="Fucose-specific lectin"/>
    <property type="match status" value="2"/>
</dbReference>
<accession>A0A839MZ00</accession>
<dbReference type="GO" id="GO:0006508">
    <property type="term" value="P:proteolysis"/>
    <property type="evidence" value="ECO:0007669"/>
    <property type="project" value="InterPro"/>
</dbReference>
<dbReference type="GO" id="GO:0070007">
    <property type="term" value="F:glutamic-type endopeptidase activity"/>
    <property type="evidence" value="ECO:0007669"/>
    <property type="project" value="InterPro"/>
</dbReference>
<name>A0A839MZ00_9MICO</name>
<feature type="active site" description="Proton acceptor" evidence="1">
    <location>
        <position position="244"/>
    </location>
</feature>
<dbReference type="InterPro" id="IPR013320">
    <property type="entry name" value="ConA-like_dom_sf"/>
</dbReference>
<comment type="caution">
    <text evidence="2">The sequence shown here is derived from an EMBL/GenBank/DDBJ whole genome shotgun (WGS) entry which is preliminary data.</text>
</comment>
<evidence type="ECO:0000256" key="1">
    <source>
        <dbReference type="PIRSR" id="PIRSR600250-50"/>
    </source>
</evidence>
<dbReference type="InterPro" id="IPR000250">
    <property type="entry name" value="Peptidase_G1"/>
</dbReference>
<gene>
    <name evidence="2" type="ORF">FHU39_000622</name>
</gene>
<dbReference type="PANTHER" id="PTHR37536">
    <property type="entry name" value="PUTATIVE (AFU_ORTHOLOGUE AFUA_3G02970)-RELATED"/>
    <property type="match status" value="1"/>
</dbReference>
<sequence>MAGPDTRLQATNLAGVHALVATQAHLTQHDHATTILDQLALPTDTPAARALRERITTTRWPADALIVPHLSPQPGLTHLLTPTVERADMAYTSNNWAGSTISGTWADAVGIWRVPTVSIPETPAGTDGGWDSSSWVGIDGTYGSNDVLQAGVQQSVARNGSTTYVAWYEWYAPKVQGSPGYIYQTNIDNMEVQPGDEVFAGAHYRDGKGFIMFGNVTRGHYFNITLDPPPGATMSGNSVEWIMEAPNSGEPDTSLPAFTPVDFSSAIASPTNPGGPAGDPAKGDTTDIWVDGRSLTSVDLETYSVTITRNAPPWRGFALSPAGSAAAHGIAAVSRIPGSMELWWVAPNGSIQDRYWYDNATWQGFELAPAGSAATTSRIAAVSRIPGSMELWWVAPNGSVQGAYWYDGATWGRYELAPPGSAATSGGIAAVSRIPGSMEVWYVGANGSIQDRYWYDTGTWQGFELAPGGSASLTGGITAVSRIPGSMEVWYVGANGSIQDRYWYDTGTWQGFELAPGGSASLTGGITAVSRIPGSMEVWYVGANGSIQDRYWYDTGTWQGFELAPGGSASLSTGVAATSRIDGSMELWYVAPNGAVRDHFWYDTATWQSFELAPAGSASPGSGVAAVSRIPTSMEVWFTGGDGSVQDRYWYG</sequence>
<dbReference type="Pfam" id="PF01828">
    <property type="entry name" value="Peptidase_A4"/>
    <property type="match status" value="1"/>
</dbReference>
<organism evidence="2 3">
    <name type="scientific">Flexivirga oryzae</name>
    <dbReference type="NCBI Taxonomy" id="1794944"/>
    <lineage>
        <taxon>Bacteria</taxon>
        <taxon>Bacillati</taxon>
        <taxon>Actinomycetota</taxon>
        <taxon>Actinomycetes</taxon>
        <taxon>Micrococcales</taxon>
        <taxon>Dermacoccaceae</taxon>
        <taxon>Flexivirga</taxon>
    </lineage>
</organism>
<dbReference type="Gene3D" id="2.120.10.70">
    <property type="entry name" value="Fucose-specific lectin"/>
    <property type="match status" value="1"/>
</dbReference>